<dbReference type="GO" id="GO:0016985">
    <property type="term" value="F:mannan endo-1,4-beta-mannosidase activity"/>
    <property type="evidence" value="ECO:0007669"/>
    <property type="project" value="UniProtKB-EC"/>
</dbReference>
<dbReference type="EC" id="3.2.1.78" evidence="6"/>
<sequence>MKKLTAIFMSAVMCFLFAGCSNETAQSSDGQVSSDSVSSAAAEIPKPDGFKVEGTKLIDGYGEEFVMRGVNHAYTWFKSDTDTALEGIEYIGSNTVRLVLSDGDQWDKVTRAELKSLIRKCKKKNLIAVLEIHDGAGKDEVSYLEHAVDYWIEMKDLLSENKAYAIVNIANEWYGTYNDLETWRDAYINAVKKLRDAGIENTLIVDSAGWGQCADSVLKYGNEILKADKDANTMFAVHMYGTAGKNEETVKNTIDTAIKNNICLLIGEFGWKHSDGNVAYDTIMQYSTEKNIGYLAWSWKGNSDDVSYLDISRDWAGVDLTTEWGKPLVEGEYGIKKTSKTCSVYTKYASDDTSSDDEATE</sequence>
<organism evidence="6 7">
    <name type="scientific">[Eubacterium] siraeum</name>
    <dbReference type="NCBI Taxonomy" id="39492"/>
    <lineage>
        <taxon>Bacteria</taxon>
        <taxon>Bacillati</taxon>
        <taxon>Bacillota</taxon>
        <taxon>Clostridia</taxon>
        <taxon>Eubacteriales</taxon>
        <taxon>Oscillospiraceae</taxon>
        <taxon>Oscillospiraceae incertae sedis</taxon>
    </lineage>
</organism>
<dbReference type="Pfam" id="PF00150">
    <property type="entry name" value="Cellulase"/>
    <property type="match status" value="1"/>
</dbReference>
<name>A0A174ZSL3_9FIRM</name>
<proteinExistence type="inferred from homology"/>
<comment type="similarity">
    <text evidence="3">Belongs to the glycosyl hydrolase 5 (cellulase A) family.</text>
</comment>
<keyword evidence="2 3" id="KW-0326">Glycosidase</keyword>
<evidence type="ECO:0000256" key="3">
    <source>
        <dbReference type="RuleBase" id="RU361153"/>
    </source>
</evidence>
<feature type="domain" description="Glycoside hydrolase family 5" evidence="5">
    <location>
        <begin position="59"/>
        <end position="303"/>
    </location>
</feature>
<keyword evidence="4" id="KW-0732">Signal</keyword>
<evidence type="ECO:0000313" key="7">
    <source>
        <dbReference type="Proteomes" id="UP000095662"/>
    </source>
</evidence>
<feature type="signal peptide" evidence="4">
    <location>
        <begin position="1"/>
        <end position="18"/>
    </location>
</feature>
<protein>
    <submittedName>
        <fullName evidence="6">Mannan endo-1,4-beta-mannosidase</fullName>
        <ecNumber evidence="6">3.2.1.78</ecNumber>
    </submittedName>
</protein>
<dbReference type="AlphaFoldDB" id="A0A174ZSL3"/>
<evidence type="ECO:0000256" key="2">
    <source>
        <dbReference type="ARBA" id="ARBA00023295"/>
    </source>
</evidence>
<dbReference type="Gene3D" id="3.20.20.80">
    <property type="entry name" value="Glycosidases"/>
    <property type="match status" value="1"/>
</dbReference>
<evidence type="ECO:0000259" key="5">
    <source>
        <dbReference type="Pfam" id="PF00150"/>
    </source>
</evidence>
<dbReference type="PROSITE" id="PS51257">
    <property type="entry name" value="PROKAR_LIPOPROTEIN"/>
    <property type="match status" value="1"/>
</dbReference>
<feature type="chain" id="PRO_5038947622" evidence="4">
    <location>
        <begin position="19"/>
        <end position="361"/>
    </location>
</feature>
<gene>
    <name evidence="6" type="primary">manA_7</name>
    <name evidence="6" type="ORF">ERS852540_02073</name>
</gene>
<dbReference type="EMBL" id="CZBY01000019">
    <property type="protein sequence ID" value="CUQ90224.1"/>
    <property type="molecule type" value="Genomic_DNA"/>
</dbReference>
<dbReference type="OrthoDB" id="220114at2"/>
<accession>A0A174ZSL3</accession>
<evidence type="ECO:0000256" key="1">
    <source>
        <dbReference type="ARBA" id="ARBA00022801"/>
    </source>
</evidence>
<dbReference type="PANTHER" id="PTHR34142">
    <property type="entry name" value="ENDO-BETA-1,4-GLUCANASE A"/>
    <property type="match status" value="1"/>
</dbReference>
<dbReference type="SUPFAM" id="SSF51445">
    <property type="entry name" value="(Trans)glycosidases"/>
    <property type="match status" value="1"/>
</dbReference>
<evidence type="ECO:0000256" key="4">
    <source>
        <dbReference type="SAM" id="SignalP"/>
    </source>
</evidence>
<dbReference type="PANTHER" id="PTHR34142:SF1">
    <property type="entry name" value="GLYCOSIDE HYDROLASE FAMILY 5 DOMAIN-CONTAINING PROTEIN"/>
    <property type="match status" value="1"/>
</dbReference>
<dbReference type="STRING" id="39492.ERS852540_02073"/>
<evidence type="ECO:0000313" key="6">
    <source>
        <dbReference type="EMBL" id="CUQ90224.1"/>
    </source>
</evidence>
<dbReference type="Proteomes" id="UP000095662">
    <property type="component" value="Unassembled WGS sequence"/>
</dbReference>
<keyword evidence="1 3" id="KW-0378">Hydrolase</keyword>
<reference evidence="6 7" key="1">
    <citation type="submission" date="2015-09" db="EMBL/GenBank/DDBJ databases">
        <authorList>
            <consortium name="Pathogen Informatics"/>
        </authorList>
    </citation>
    <scope>NUCLEOTIDE SEQUENCE [LARGE SCALE GENOMIC DNA]</scope>
    <source>
        <strain evidence="6 7">2789STDY5834928</strain>
    </source>
</reference>
<dbReference type="InterPro" id="IPR001547">
    <property type="entry name" value="Glyco_hydro_5"/>
</dbReference>
<dbReference type="GO" id="GO:0009251">
    <property type="term" value="P:glucan catabolic process"/>
    <property type="evidence" value="ECO:0007669"/>
    <property type="project" value="TreeGrafter"/>
</dbReference>
<dbReference type="InterPro" id="IPR017853">
    <property type="entry name" value="GH"/>
</dbReference>